<evidence type="ECO:0000313" key="1">
    <source>
        <dbReference type="EMBL" id="MFJ2680308.1"/>
    </source>
</evidence>
<sequence length="40" mass="4766">MQWLTLCYREQAPSHMWTVLCLEEERVRELAADIREVMGA</sequence>
<protein>
    <submittedName>
        <fullName evidence="1">Uncharacterized protein</fullName>
    </submittedName>
</protein>
<dbReference type="Proteomes" id="UP001617213">
    <property type="component" value="Unassembled WGS sequence"/>
</dbReference>
<dbReference type="RefSeq" id="WP_401382779.1">
    <property type="nucleotide sequence ID" value="NZ_JBIUWZ010000031.1"/>
</dbReference>
<comment type="caution">
    <text evidence="1">The sequence shown here is derived from an EMBL/GenBank/DDBJ whole genome shotgun (WGS) entry which is preliminary data.</text>
</comment>
<gene>
    <name evidence="1" type="ORF">ACIOWJ_19735</name>
</gene>
<reference evidence="1 2" key="1">
    <citation type="submission" date="2024-10" db="EMBL/GenBank/DDBJ databases">
        <title>The Natural Products Discovery Center: Release of the First 8490 Sequenced Strains for Exploring Actinobacteria Biosynthetic Diversity.</title>
        <authorList>
            <person name="Kalkreuter E."/>
            <person name="Kautsar S.A."/>
            <person name="Yang D."/>
            <person name="Bader C.D."/>
            <person name="Teijaro C.N."/>
            <person name="Fluegel L."/>
            <person name="Davis C.M."/>
            <person name="Simpson J.R."/>
            <person name="Lauterbach L."/>
            <person name="Steele A.D."/>
            <person name="Gui C."/>
            <person name="Meng S."/>
            <person name="Li G."/>
            <person name="Viehrig K."/>
            <person name="Ye F."/>
            <person name="Su P."/>
            <person name="Kiefer A.F."/>
            <person name="Nichols A."/>
            <person name="Cepeda A.J."/>
            <person name="Yan W."/>
            <person name="Fan B."/>
            <person name="Jiang Y."/>
            <person name="Adhikari A."/>
            <person name="Zheng C.-J."/>
            <person name="Schuster L."/>
            <person name="Cowan T.M."/>
            <person name="Smanski M.J."/>
            <person name="Chevrette M.G."/>
            <person name="De Carvalho L.P.S."/>
            <person name="Shen B."/>
        </authorList>
    </citation>
    <scope>NUCLEOTIDE SEQUENCE [LARGE SCALE GENOMIC DNA]</scope>
    <source>
        <strain evidence="1 2">NPDC087581</strain>
    </source>
</reference>
<dbReference type="EMBL" id="JBIUWZ010000031">
    <property type="protein sequence ID" value="MFJ2680308.1"/>
    <property type="molecule type" value="Genomic_DNA"/>
</dbReference>
<organism evidence="1 2">
    <name type="scientific">Pseudomonas sivasensis</name>
    <dbReference type="NCBI Taxonomy" id="1880678"/>
    <lineage>
        <taxon>Bacteria</taxon>
        <taxon>Pseudomonadati</taxon>
        <taxon>Pseudomonadota</taxon>
        <taxon>Gammaproteobacteria</taxon>
        <taxon>Pseudomonadales</taxon>
        <taxon>Pseudomonadaceae</taxon>
        <taxon>Pseudomonas</taxon>
    </lineage>
</organism>
<name>A0ABW8E6M9_9PSED</name>
<keyword evidence="2" id="KW-1185">Reference proteome</keyword>
<accession>A0ABW8E6M9</accession>
<proteinExistence type="predicted"/>
<evidence type="ECO:0000313" key="2">
    <source>
        <dbReference type="Proteomes" id="UP001617213"/>
    </source>
</evidence>